<dbReference type="Proteomes" id="UP000179258">
    <property type="component" value="Unassembled WGS sequence"/>
</dbReference>
<evidence type="ECO:0000259" key="1">
    <source>
        <dbReference type="Pfam" id="PF01797"/>
    </source>
</evidence>
<name>A0A1G2R7Z0_9BACT</name>
<gene>
    <name evidence="2" type="ORF">A3D59_00550</name>
</gene>
<dbReference type="GO" id="GO:0003677">
    <property type="term" value="F:DNA binding"/>
    <property type="evidence" value="ECO:0007669"/>
    <property type="project" value="InterPro"/>
</dbReference>
<dbReference type="Gene3D" id="3.30.70.1290">
    <property type="entry name" value="Transposase IS200-like"/>
    <property type="match status" value="1"/>
</dbReference>
<dbReference type="GO" id="GO:0006313">
    <property type="term" value="P:DNA transposition"/>
    <property type="evidence" value="ECO:0007669"/>
    <property type="project" value="InterPro"/>
</dbReference>
<reference evidence="2 3" key="1">
    <citation type="journal article" date="2016" name="Nat. Commun.">
        <title>Thousands of microbial genomes shed light on interconnected biogeochemical processes in an aquifer system.</title>
        <authorList>
            <person name="Anantharaman K."/>
            <person name="Brown C.T."/>
            <person name="Hug L.A."/>
            <person name="Sharon I."/>
            <person name="Castelle C.J."/>
            <person name="Probst A.J."/>
            <person name="Thomas B.C."/>
            <person name="Singh A."/>
            <person name="Wilkins M.J."/>
            <person name="Karaoz U."/>
            <person name="Brodie E.L."/>
            <person name="Williams K.H."/>
            <person name="Hubbard S.S."/>
            <person name="Banfield J.F."/>
        </authorList>
    </citation>
    <scope>NUCLEOTIDE SEQUENCE [LARGE SCALE GENOMIC DNA]</scope>
</reference>
<accession>A0A1G2R7Z0</accession>
<dbReference type="Pfam" id="PF01797">
    <property type="entry name" value="Y1_Tnp"/>
    <property type="match status" value="1"/>
</dbReference>
<sequence>MPIVYDEKDKWRFLKILRYFNDEYSQENIFRTLDLLQKFGNINPFERPTSWPPRRPLVKILSFHLAENHYHLLLKEIRPGGTTQFMKKLGDGFTGYINEKYHETGRIFQGSYKAKVVDSDLYLQYLDVYIQVFNPIESYLGGIKAALENFEDAFSFALNYEFCSLADSFRKRNLQIIDRDILKEERFLNLKTYKEFARDAILVRSIREFLGKLAME</sequence>
<feature type="domain" description="Transposase IS200-like" evidence="1">
    <location>
        <begin position="58"/>
        <end position="131"/>
    </location>
</feature>
<evidence type="ECO:0000313" key="3">
    <source>
        <dbReference type="Proteomes" id="UP000179258"/>
    </source>
</evidence>
<dbReference type="InterPro" id="IPR036515">
    <property type="entry name" value="Transposase_17_sf"/>
</dbReference>
<dbReference type="PANTHER" id="PTHR34322">
    <property type="entry name" value="TRANSPOSASE, Y1_TNP DOMAIN-CONTAINING"/>
    <property type="match status" value="1"/>
</dbReference>
<proteinExistence type="predicted"/>
<dbReference type="GO" id="GO:0004803">
    <property type="term" value="F:transposase activity"/>
    <property type="evidence" value="ECO:0007669"/>
    <property type="project" value="InterPro"/>
</dbReference>
<protein>
    <recommendedName>
        <fullName evidence="1">Transposase IS200-like domain-containing protein</fullName>
    </recommendedName>
</protein>
<dbReference type="InterPro" id="IPR002686">
    <property type="entry name" value="Transposase_17"/>
</dbReference>
<dbReference type="EMBL" id="MHTX01000004">
    <property type="protein sequence ID" value="OHA68933.1"/>
    <property type="molecule type" value="Genomic_DNA"/>
</dbReference>
<dbReference type="SUPFAM" id="SSF143422">
    <property type="entry name" value="Transposase IS200-like"/>
    <property type="match status" value="1"/>
</dbReference>
<dbReference type="PANTHER" id="PTHR34322:SF2">
    <property type="entry name" value="TRANSPOSASE IS200-LIKE DOMAIN-CONTAINING PROTEIN"/>
    <property type="match status" value="1"/>
</dbReference>
<comment type="caution">
    <text evidence="2">The sequence shown here is derived from an EMBL/GenBank/DDBJ whole genome shotgun (WGS) entry which is preliminary data.</text>
</comment>
<evidence type="ECO:0000313" key="2">
    <source>
        <dbReference type="EMBL" id="OHA68933.1"/>
    </source>
</evidence>
<dbReference type="AlphaFoldDB" id="A0A1G2R7Z0"/>
<organism evidence="2 3">
    <name type="scientific">Candidatus Wildermuthbacteria bacterium RIFCSPHIGHO2_02_FULL_47_17</name>
    <dbReference type="NCBI Taxonomy" id="1802452"/>
    <lineage>
        <taxon>Bacteria</taxon>
        <taxon>Candidatus Wildermuthiibacteriota</taxon>
    </lineage>
</organism>